<protein>
    <recommendedName>
        <fullName evidence="4">Reverse transcriptase domain-containing protein</fullName>
    </recommendedName>
</protein>
<evidence type="ECO:0000313" key="3">
    <source>
        <dbReference type="Proteomes" id="UP001249851"/>
    </source>
</evidence>
<evidence type="ECO:0008006" key="4">
    <source>
        <dbReference type="Google" id="ProtNLM"/>
    </source>
</evidence>
<keyword evidence="1" id="KW-0812">Transmembrane</keyword>
<keyword evidence="1" id="KW-0472">Membrane</keyword>
<dbReference type="SUPFAM" id="SSF56672">
    <property type="entry name" value="DNA/RNA polymerases"/>
    <property type="match status" value="1"/>
</dbReference>
<sequence>MYYVASVANFKAAQRTQLARIRQEWLGISTFGQRSKDMRLRDVVEAKKDCTIRGGLDEPVAVETELGWVLSGPMKSQSSGPEPVPINLVQTEDKESLDVDVNRMWDLETIGIKEPRSGVYEEYRDSISFDGQRYSVKLPWKEGHPDLPTNYTTSMRRLKSQVARLEREPEILAEYAAIIEEQLHTGVKERVVELEAAPKVHYLPHQAVVRKEATTTKVRIVYDASSKSTKTGASLNDCLHVGPSLNPLLFDILLRFRENRIVLVGDIEKAFLNVGVDKRDRDCLRFLWLEDPPDISKIVVYRFCRVVFGLNASPFLLNATLRHHISKFITVDPEFVKKLIDSFYVDDFVGGGASPSEVADLYSKTVNRMVEGGFKLRKWLTNDPSVRERIKKDLIDDVKRDPVTAENVTYAKSSLGLKMGSNGQKVLGLSWDFEEDTITLELTVIAERAKDLPATKRNTLRLLAGIFDPLGMIGLITITAKILFQEACRQKINWTTHLME</sequence>
<dbReference type="Pfam" id="PF05380">
    <property type="entry name" value="Peptidase_A17"/>
    <property type="match status" value="1"/>
</dbReference>
<evidence type="ECO:0000256" key="1">
    <source>
        <dbReference type="SAM" id="Phobius"/>
    </source>
</evidence>
<dbReference type="Gene3D" id="3.10.10.10">
    <property type="entry name" value="HIV Type 1 Reverse Transcriptase, subunit A, domain 1"/>
    <property type="match status" value="1"/>
</dbReference>
<feature type="transmembrane region" description="Helical" evidence="1">
    <location>
        <begin position="462"/>
        <end position="484"/>
    </location>
</feature>
<dbReference type="Gene3D" id="3.30.70.270">
    <property type="match status" value="1"/>
</dbReference>
<dbReference type="AlphaFoldDB" id="A0AAD9URC4"/>
<dbReference type="InterPro" id="IPR043128">
    <property type="entry name" value="Rev_trsase/Diguanyl_cyclase"/>
</dbReference>
<dbReference type="EMBL" id="JARQWQ010000213">
    <property type="protein sequence ID" value="KAK2547114.1"/>
    <property type="molecule type" value="Genomic_DNA"/>
</dbReference>
<dbReference type="PANTHER" id="PTHR47331:SF1">
    <property type="entry name" value="GAG-LIKE PROTEIN"/>
    <property type="match status" value="1"/>
</dbReference>
<dbReference type="InterPro" id="IPR043502">
    <property type="entry name" value="DNA/RNA_pol_sf"/>
</dbReference>
<keyword evidence="1" id="KW-1133">Transmembrane helix</keyword>
<dbReference type="PANTHER" id="PTHR47331">
    <property type="entry name" value="PHD-TYPE DOMAIN-CONTAINING PROTEIN"/>
    <property type="match status" value="1"/>
</dbReference>
<keyword evidence="3" id="KW-1185">Reference proteome</keyword>
<dbReference type="InterPro" id="IPR008042">
    <property type="entry name" value="Retrotrans_Pao"/>
</dbReference>
<organism evidence="2 3">
    <name type="scientific">Acropora cervicornis</name>
    <name type="common">Staghorn coral</name>
    <dbReference type="NCBI Taxonomy" id="6130"/>
    <lineage>
        <taxon>Eukaryota</taxon>
        <taxon>Metazoa</taxon>
        <taxon>Cnidaria</taxon>
        <taxon>Anthozoa</taxon>
        <taxon>Hexacorallia</taxon>
        <taxon>Scleractinia</taxon>
        <taxon>Astrocoeniina</taxon>
        <taxon>Acroporidae</taxon>
        <taxon>Acropora</taxon>
    </lineage>
</organism>
<proteinExistence type="predicted"/>
<accession>A0AAD9URC4</accession>
<dbReference type="Proteomes" id="UP001249851">
    <property type="component" value="Unassembled WGS sequence"/>
</dbReference>
<dbReference type="CDD" id="cd01644">
    <property type="entry name" value="RT_pepA17"/>
    <property type="match status" value="1"/>
</dbReference>
<name>A0AAD9URC4_ACRCE</name>
<reference evidence="2" key="1">
    <citation type="journal article" date="2023" name="G3 (Bethesda)">
        <title>Whole genome assembly and annotation of the endangered Caribbean coral Acropora cervicornis.</title>
        <authorList>
            <person name="Selwyn J.D."/>
            <person name="Vollmer S.V."/>
        </authorList>
    </citation>
    <scope>NUCLEOTIDE SEQUENCE</scope>
    <source>
        <strain evidence="2">K2</strain>
    </source>
</reference>
<evidence type="ECO:0000313" key="2">
    <source>
        <dbReference type="EMBL" id="KAK2547114.1"/>
    </source>
</evidence>
<gene>
    <name evidence="2" type="ORF">P5673_033108</name>
</gene>
<comment type="caution">
    <text evidence="2">The sequence shown here is derived from an EMBL/GenBank/DDBJ whole genome shotgun (WGS) entry which is preliminary data.</text>
</comment>
<reference evidence="2" key="2">
    <citation type="journal article" date="2023" name="Science">
        <title>Genomic signatures of disease resistance in endangered staghorn corals.</title>
        <authorList>
            <person name="Vollmer S.V."/>
            <person name="Selwyn J.D."/>
            <person name="Despard B.A."/>
            <person name="Roesel C.L."/>
        </authorList>
    </citation>
    <scope>NUCLEOTIDE SEQUENCE</scope>
    <source>
        <strain evidence="2">K2</strain>
    </source>
</reference>